<comment type="caution">
    <text evidence="2">The sequence shown here is derived from an EMBL/GenBank/DDBJ whole genome shotgun (WGS) entry which is preliminary data.</text>
</comment>
<sequence length="105" mass="11974">MRYCFILLLIFSFKATADNENYTVKRVGAHAQHGWIYIEVDRLPKNYECGGDIKEFVWEIHNPVANNIMSIALSALVSNKTLRIRHDTGDCVENYPSGSWAAILQ</sequence>
<feature type="chain" id="PRO_5046433018" evidence="1">
    <location>
        <begin position="18"/>
        <end position="105"/>
    </location>
</feature>
<organism evidence="2 3">
    <name type="scientific">Photobacterium rosenbergii</name>
    <dbReference type="NCBI Taxonomy" id="294936"/>
    <lineage>
        <taxon>Bacteria</taxon>
        <taxon>Pseudomonadati</taxon>
        <taxon>Pseudomonadota</taxon>
        <taxon>Gammaproteobacteria</taxon>
        <taxon>Vibrionales</taxon>
        <taxon>Vibrionaceae</taxon>
        <taxon>Photobacterium</taxon>
    </lineage>
</organism>
<evidence type="ECO:0000313" key="2">
    <source>
        <dbReference type="EMBL" id="MDV5168334.1"/>
    </source>
</evidence>
<keyword evidence="1" id="KW-0732">Signal</keyword>
<evidence type="ECO:0000313" key="3">
    <source>
        <dbReference type="Proteomes" id="UP001186452"/>
    </source>
</evidence>
<keyword evidence="3" id="KW-1185">Reference proteome</keyword>
<reference evidence="2 3" key="1">
    <citation type="submission" date="2023-10" db="EMBL/GenBank/DDBJ databases">
        <title>Marine bacteria isolated from horseshoe crab.</title>
        <authorList>
            <person name="Cheng T.H."/>
        </authorList>
    </citation>
    <scope>NUCLEOTIDE SEQUENCE [LARGE SCALE GENOMIC DNA]</scope>
    <source>
        <strain evidence="2 3">HSC6</strain>
    </source>
</reference>
<evidence type="ECO:0000256" key="1">
    <source>
        <dbReference type="SAM" id="SignalP"/>
    </source>
</evidence>
<protein>
    <submittedName>
        <fullName evidence="2">Uncharacterized protein</fullName>
    </submittedName>
</protein>
<proteinExistence type="predicted"/>
<gene>
    <name evidence="2" type="ORF">R2X38_04875</name>
</gene>
<accession>A0ABU3ZE04</accession>
<name>A0ABU3ZE04_9GAMM</name>
<feature type="signal peptide" evidence="1">
    <location>
        <begin position="1"/>
        <end position="17"/>
    </location>
</feature>
<dbReference type="Proteomes" id="UP001186452">
    <property type="component" value="Unassembled WGS sequence"/>
</dbReference>
<dbReference type="RefSeq" id="WP_317521031.1">
    <property type="nucleotide sequence ID" value="NZ_JAWJZI010000002.1"/>
</dbReference>
<dbReference type="EMBL" id="JAWJZI010000002">
    <property type="protein sequence ID" value="MDV5168334.1"/>
    <property type="molecule type" value="Genomic_DNA"/>
</dbReference>